<evidence type="ECO:0000313" key="10">
    <source>
        <dbReference type="EMBL" id="GAA0158158.1"/>
    </source>
</evidence>
<protein>
    <submittedName>
        <fullName evidence="10">Aspartic protease</fullName>
    </submittedName>
</protein>
<evidence type="ECO:0000256" key="3">
    <source>
        <dbReference type="ARBA" id="ARBA00022670"/>
    </source>
</evidence>
<sequence>MWVACAHCIGCPTSSLILNQLQFFDPSNSSTVSAISCADQRCAQVAQYSNSACSSLNQCNYRLQYAEGSSTTGVFFNDLMHLEKVHGNTTFFNSSAHVIFGCSTHHTRGLTKSINALDGIIGLGQRELSIISQLSAQGLAPYVFSHCLEGSGNCGGILVLGPILEPRLVYTPLIPSK</sequence>
<keyword evidence="11" id="KW-1185">Reference proteome</keyword>
<organism evidence="10 11">
    <name type="scientific">Lithospermum erythrorhizon</name>
    <name type="common">Purple gromwell</name>
    <name type="synonym">Lithospermum officinale var. erythrorhizon</name>
    <dbReference type="NCBI Taxonomy" id="34254"/>
    <lineage>
        <taxon>Eukaryota</taxon>
        <taxon>Viridiplantae</taxon>
        <taxon>Streptophyta</taxon>
        <taxon>Embryophyta</taxon>
        <taxon>Tracheophyta</taxon>
        <taxon>Spermatophyta</taxon>
        <taxon>Magnoliopsida</taxon>
        <taxon>eudicotyledons</taxon>
        <taxon>Gunneridae</taxon>
        <taxon>Pentapetalae</taxon>
        <taxon>asterids</taxon>
        <taxon>lamiids</taxon>
        <taxon>Boraginales</taxon>
        <taxon>Boraginaceae</taxon>
        <taxon>Boraginoideae</taxon>
        <taxon>Lithospermeae</taxon>
        <taxon>Lithospermum</taxon>
    </lineage>
</organism>
<evidence type="ECO:0000259" key="9">
    <source>
        <dbReference type="PROSITE" id="PS51767"/>
    </source>
</evidence>
<dbReference type="GO" id="GO:0006508">
    <property type="term" value="P:proteolysis"/>
    <property type="evidence" value="ECO:0007669"/>
    <property type="project" value="UniProtKB-KW"/>
</dbReference>
<dbReference type="PROSITE" id="PS51767">
    <property type="entry name" value="PEPTIDASE_A1"/>
    <property type="match status" value="1"/>
</dbReference>
<dbReference type="AlphaFoldDB" id="A0AAV3Q4H4"/>
<dbReference type="Pfam" id="PF14543">
    <property type="entry name" value="TAXi_N"/>
    <property type="match status" value="1"/>
</dbReference>
<dbReference type="InterPro" id="IPR032861">
    <property type="entry name" value="TAXi_N"/>
</dbReference>
<dbReference type="PANTHER" id="PTHR13683:SF375">
    <property type="entry name" value="PEPTIDASE A1 DOMAIN-CONTAINING PROTEIN"/>
    <property type="match status" value="1"/>
</dbReference>
<dbReference type="Proteomes" id="UP001454036">
    <property type="component" value="Unassembled WGS sequence"/>
</dbReference>
<evidence type="ECO:0000256" key="1">
    <source>
        <dbReference type="ARBA" id="ARBA00004370"/>
    </source>
</evidence>
<dbReference type="PANTHER" id="PTHR13683">
    <property type="entry name" value="ASPARTYL PROTEASES"/>
    <property type="match status" value="1"/>
</dbReference>
<comment type="similarity">
    <text evidence="2">Belongs to the peptidase A1 family.</text>
</comment>
<evidence type="ECO:0000256" key="6">
    <source>
        <dbReference type="ARBA" id="ARBA00022801"/>
    </source>
</evidence>
<keyword evidence="6" id="KW-0378">Hydrolase</keyword>
<name>A0AAV3Q4H4_LITER</name>
<keyword evidence="8" id="KW-0472">Membrane</keyword>
<comment type="subcellular location">
    <subcellularLocation>
        <location evidence="1">Membrane</location>
    </subcellularLocation>
</comment>
<evidence type="ECO:0000256" key="4">
    <source>
        <dbReference type="ARBA" id="ARBA00022692"/>
    </source>
</evidence>
<keyword evidence="4" id="KW-0812">Transmembrane</keyword>
<comment type="caution">
    <text evidence="10">The sequence shown here is derived from an EMBL/GenBank/DDBJ whole genome shotgun (WGS) entry which is preliminary data.</text>
</comment>
<evidence type="ECO:0000256" key="5">
    <source>
        <dbReference type="ARBA" id="ARBA00022729"/>
    </source>
</evidence>
<keyword evidence="7" id="KW-1133">Transmembrane helix</keyword>
<evidence type="ECO:0000256" key="8">
    <source>
        <dbReference type="ARBA" id="ARBA00023136"/>
    </source>
</evidence>
<dbReference type="GO" id="GO:0004190">
    <property type="term" value="F:aspartic-type endopeptidase activity"/>
    <property type="evidence" value="ECO:0007669"/>
    <property type="project" value="InterPro"/>
</dbReference>
<keyword evidence="5" id="KW-0732">Signal</keyword>
<dbReference type="GO" id="GO:0016020">
    <property type="term" value="C:membrane"/>
    <property type="evidence" value="ECO:0007669"/>
    <property type="project" value="UniProtKB-SubCell"/>
</dbReference>
<feature type="domain" description="Peptidase A1" evidence="9">
    <location>
        <begin position="1"/>
        <end position="177"/>
    </location>
</feature>
<evidence type="ECO:0000256" key="2">
    <source>
        <dbReference type="ARBA" id="ARBA00007447"/>
    </source>
</evidence>
<dbReference type="InterPro" id="IPR033121">
    <property type="entry name" value="PEPTIDASE_A1"/>
</dbReference>
<reference evidence="10 11" key="1">
    <citation type="submission" date="2024-01" db="EMBL/GenBank/DDBJ databases">
        <title>The complete chloroplast genome sequence of Lithospermum erythrorhizon: insights into the phylogenetic relationship among Boraginaceae species and the maternal lineages of purple gromwells.</title>
        <authorList>
            <person name="Okada T."/>
            <person name="Watanabe K."/>
        </authorList>
    </citation>
    <scope>NUCLEOTIDE SEQUENCE [LARGE SCALE GENOMIC DNA]</scope>
</reference>
<gene>
    <name evidence="10" type="ORF">LIER_43433</name>
</gene>
<dbReference type="Gene3D" id="2.40.70.10">
    <property type="entry name" value="Acid Proteases"/>
    <property type="match status" value="1"/>
</dbReference>
<dbReference type="InterPro" id="IPR001461">
    <property type="entry name" value="Aspartic_peptidase_A1"/>
</dbReference>
<dbReference type="EMBL" id="BAABME010035155">
    <property type="protein sequence ID" value="GAA0158158.1"/>
    <property type="molecule type" value="Genomic_DNA"/>
</dbReference>
<proteinExistence type="inferred from homology"/>
<dbReference type="SUPFAM" id="SSF50630">
    <property type="entry name" value="Acid proteases"/>
    <property type="match status" value="1"/>
</dbReference>
<evidence type="ECO:0000256" key="7">
    <source>
        <dbReference type="ARBA" id="ARBA00022989"/>
    </source>
</evidence>
<dbReference type="InterPro" id="IPR021109">
    <property type="entry name" value="Peptidase_aspartic_dom_sf"/>
</dbReference>
<keyword evidence="3 10" id="KW-0645">Protease</keyword>
<evidence type="ECO:0000313" key="11">
    <source>
        <dbReference type="Proteomes" id="UP001454036"/>
    </source>
</evidence>
<accession>A0AAV3Q4H4</accession>